<evidence type="ECO:0000313" key="1">
    <source>
        <dbReference type="EMBL" id="MFM9331837.1"/>
    </source>
</evidence>
<dbReference type="EMBL" id="JBJURJ010000022">
    <property type="protein sequence ID" value="MFM9331837.1"/>
    <property type="molecule type" value="Genomic_DNA"/>
</dbReference>
<dbReference type="Proteomes" id="UP001631969">
    <property type="component" value="Unassembled WGS sequence"/>
</dbReference>
<accession>A0ACC7P595</accession>
<keyword evidence="2" id="KW-1185">Reference proteome</keyword>
<reference evidence="1" key="1">
    <citation type="submission" date="2024-12" db="EMBL/GenBank/DDBJ databases">
        <authorList>
            <person name="Wu N."/>
        </authorList>
    </citation>
    <scope>NUCLEOTIDE SEQUENCE</scope>
    <source>
        <strain evidence="1">P15</strain>
    </source>
</reference>
<name>A0ACC7P595_9BACL</name>
<sequence>MLNYIVLGMLYNGPLTGYDVKKWIENGIGVFYKASYGSIYPTLKLLSEQELVRLCPEEQGSSRQKKLYEITPKGRETFLDWLSQPIEAEDSGGKQNHLAKVYFFDVLPEEIASQQLAEYERKNLDYLNRLLALERSFDSPGNQKHHYYKMSTLYYGIGIVRETLRWCRHARLKLPFRELYEGGMAYETE</sequence>
<evidence type="ECO:0000313" key="2">
    <source>
        <dbReference type="Proteomes" id="UP001631969"/>
    </source>
</evidence>
<gene>
    <name evidence="1" type="ORF">ACI1P1_26425</name>
</gene>
<proteinExistence type="predicted"/>
<comment type="caution">
    <text evidence="1">The sequence shown here is derived from an EMBL/GenBank/DDBJ whole genome shotgun (WGS) entry which is preliminary data.</text>
</comment>
<protein>
    <submittedName>
        <fullName evidence="1">PadR family transcriptional regulator</fullName>
    </submittedName>
</protein>
<organism evidence="1 2">
    <name type="scientific">Paenibacillus mesotrionivorans</name>
    <dbReference type="NCBI Taxonomy" id="3160968"/>
    <lineage>
        <taxon>Bacteria</taxon>
        <taxon>Bacillati</taxon>
        <taxon>Bacillota</taxon>
        <taxon>Bacilli</taxon>
        <taxon>Bacillales</taxon>
        <taxon>Paenibacillaceae</taxon>
        <taxon>Paenibacillus</taxon>
    </lineage>
</organism>